<dbReference type="Proteomes" id="UP000178776">
    <property type="component" value="Chromosome"/>
</dbReference>
<protein>
    <submittedName>
        <fullName evidence="1">Uncharacterized protein</fullName>
    </submittedName>
</protein>
<evidence type="ECO:0000313" key="1">
    <source>
        <dbReference type="EMBL" id="AOZ48794.1"/>
    </source>
</evidence>
<sequence>MQPLTQLADSQSGRGPYGVDADYFHRQLPRIILGLENFRPAELAREFARMAISADAAAARDELLPATKHSGNSRDEVLCMAAQMALDYIARIHGAPARDDLELESAYVTLSLMRALDPYMSAAGKDRNRQTHETICALYNAGRCIDLQQPAPAMTQVELDVIANLVELTRFVTLAMDDSEEEGRVHLIDSDNFDFISAQLDGLDELPDDKPGYTLGPAGKAEWALRRLLAAAPQLAQPQQPAVIEEIAAERRRQIEVEGWTPEHDDQHTGGQLADAASCYARLGAGWSIGASHRWWPFDSPRLNPGTRRQNLVKAGALIVAELERIDRAAAPQPKEGSSHD</sequence>
<dbReference type="GeneID" id="68839895"/>
<proteinExistence type="predicted"/>
<dbReference type="KEGG" id="cvc:BKX93_01475"/>
<dbReference type="EMBL" id="CP017707">
    <property type="protein sequence ID" value="AOZ48794.1"/>
    <property type="molecule type" value="Genomic_DNA"/>
</dbReference>
<evidence type="ECO:0000313" key="2">
    <source>
        <dbReference type="Proteomes" id="UP000178776"/>
    </source>
</evidence>
<dbReference type="STRING" id="1108595.BKX93_01475"/>
<gene>
    <name evidence="1" type="ORF">BKX93_01475</name>
</gene>
<accession>A0A1D9LC85</accession>
<dbReference type="RefSeq" id="WP_070978294.1">
    <property type="nucleotide sequence ID" value="NZ_CP017707.1"/>
</dbReference>
<dbReference type="AlphaFoldDB" id="A0A1D9LC85"/>
<organism evidence="1 2">
    <name type="scientific">Chromobacterium vaccinii</name>
    <dbReference type="NCBI Taxonomy" id="1108595"/>
    <lineage>
        <taxon>Bacteria</taxon>
        <taxon>Pseudomonadati</taxon>
        <taxon>Pseudomonadota</taxon>
        <taxon>Betaproteobacteria</taxon>
        <taxon>Neisseriales</taxon>
        <taxon>Chromobacteriaceae</taxon>
        <taxon>Chromobacterium</taxon>
    </lineage>
</organism>
<name>A0A1D9LC85_9NEIS</name>
<reference evidence="1 2" key="1">
    <citation type="submission" date="2016-10" db="EMBL/GenBank/DDBJ databases">
        <title>Chromobacterium muskegensis sp. nov., an insecticidal bacterium isolated from Sphagnum bogs.</title>
        <authorList>
            <person name="Sparks M.E."/>
            <person name="Blackburn M.B."/>
            <person name="Gundersen-Rindal D.E."/>
            <person name="Mitchell A."/>
            <person name="Farrar R."/>
            <person name="Kuhar D."/>
        </authorList>
    </citation>
    <scope>NUCLEOTIDE SEQUENCE [LARGE SCALE GENOMIC DNA]</scope>
    <source>
        <strain evidence="1 2">21-1</strain>
    </source>
</reference>